<name>A0AAD4H210_9FUNG</name>
<keyword evidence="2" id="KW-1185">Reference proteome</keyword>
<reference evidence="1" key="1">
    <citation type="journal article" date="2020" name="Fungal Divers.">
        <title>Resolving the Mortierellaceae phylogeny through synthesis of multi-gene phylogenetics and phylogenomics.</title>
        <authorList>
            <person name="Vandepol N."/>
            <person name="Liber J."/>
            <person name="Desiro A."/>
            <person name="Na H."/>
            <person name="Kennedy M."/>
            <person name="Barry K."/>
            <person name="Grigoriev I.V."/>
            <person name="Miller A.N."/>
            <person name="O'Donnell K."/>
            <person name="Stajich J.E."/>
            <person name="Bonito G."/>
        </authorList>
    </citation>
    <scope>NUCLEOTIDE SEQUENCE</scope>
    <source>
        <strain evidence="1">NRRL 28262</strain>
    </source>
</reference>
<dbReference type="EMBL" id="JAAAIL010001916">
    <property type="protein sequence ID" value="KAG0263081.1"/>
    <property type="molecule type" value="Genomic_DNA"/>
</dbReference>
<evidence type="ECO:0000313" key="1">
    <source>
        <dbReference type="EMBL" id="KAG0263081.1"/>
    </source>
</evidence>
<comment type="caution">
    <text evidence="1">The sequence shown here is derived from an EMBL/GenBank/DDBJ whole genome shotgun (WGS) entry which is preliminary data.</text>
</comment>
<sequence length="175" mass="20053">MTIQGVYVEPVRMRTSEFKEFNRRFGNKLVAIYEINYAEVVSGYLGEKVEWDDTTYYHGTSHCGCLGQRIFNPENDRVPVYAWCENAHCCTKNIINRGFLKTSSPRGHFFSPQVETARTYATTKGMTVAPNSPLLSIFVCITRNPQHAGVRGYEDYHFVPNDKDILPVYIAIVRK</sequence>
<dbReference type="Proteomes" id="UP001194580">
    <property type="component" value="Unassembled WGS sequence"/>
</dbReference>
<dbReference type="AlphaFoldDB" id="A0AAD4H210"/>
<accession>A0AAD4H210</accession>
<organism evidence="1 2">
    <name type="scientific">Linnemannia exigua</name>
    <dbReference type="NCBI Taxonomy" id="604196"/>
    <lineage>
        <taxon>Eukaryota</taxon>
        <taxon>Fungi</taxon>
        <taxon>Fungi incertae sedis</taxon>
        <taxon>Mucoromycota</taxon>
        <taxon>Mortierellomycotina</taxon>
        <taxon>Mortierellomycetes</taxon>
        <taxon>Mortierellales</taxon>
        <taxon>Mortierellaceae</taxon>
        <taxon>Linnemannia</taxon>
    </lineage>
</organism>
<gene>
    <name evidence="1" type="ORF">BGZ95_003885</name>
</gene>
<protein>
    <submittedName>
        <fullName evidence="1">Uncharacterized protein</fullName>
    </submittedName>
</protein>
<evidence type="ECO:0000313" key="2">
    <source>
        <dbReference type="Proteomes" id="UP001194580"/>
    </source>
</evidence>
<proteinExistence type="predicted"/>